<evidence type="ECO:0000313" key="9">
    <source>
        <dbReference type="Proteomes" id="UP000264208"/>
    </source>
</evidence>
<reference evidence="8 9" key="1">
    <citation type="submission" date="2009-06" db="EMBL/GenBank/DDBJ databases">
        <title>Molecular Evidence for Microbiologically Influenced Corrosion from genome of Methanogen.</title>
        <authorList>
            <person name="Ito N."/>
            <person name="Tsurumaru H."/>
            <person name="Shimizu A."/>
            <person name="Harada T."/>
            <person name="Hosoyama A."/>
            <person name="Horikawa H."/>
            <person name="Wakai S."/>
            <person name="Sasaki K."/>
            <person name="Nishijima K."/>
            <person name="Ataku H."/>
            <person name="Yamazaki J."/>
            <person name="Mise M."/>
            <person name="Yamazaki S."/>
            <person name="Tanikawa S."/>
            <person name="Harayama S."/>
            <person name="Fujita N."/>
        </authorList>
    </citation>
    <scope>NUCLEOTIDE SEQUENCE [LARGE SCALE GENOMIC DNA]</scope>
    <source>
        <strain evidence="9">KA1 ( NBRC 102054)</strain>
    </source>
</reference>
<comment type="similarity">
    <text evidence="2">Belongs to the ABC transporter superfamily. Sulfate/tungstate importer (TC 3.A.1.6) family.</text>
</comment>
<dbReference type="PANTHER" id="PTHR42781">
    <property type="entry name" value="SPERMIDINE/PUTRESCINE IMPORT ATP-BINDING PROTEIN POTA"/>
    <property type="match status" value="1"/>
</dbReference>
<dbReference type="GO" id="GO:1901238">
    <property type="term" value="F:ABC-type tungstate transporter activity"/>
    <property type="evidence" value="ECO:0007669"/>
    <property type="project" value="UniProtKB-EC"/>
</dbReference>
<keyword evidence="8" id="KW-0067">ATP-binding</keyword>
<dbReference type="AlphaFoldDB" id="A0A2Z5PES5"/>
<dbReference type="KEGG" id="mmak:MMKA1_18820"/>
<dbReference type="GO" id="GO:0016887">
    <property type="term" value="F:ATP hydrolysis activity"/>
    <property type="evidence" value="ECO:0007669"/>
    <property type="project" value="InterPro"/>
</dbReference>
<name>A0A2Z5PES5_METMI</name>
<keyword evidence="8" id="KW-0547">Nucleotide-binding</keyword>
<evidence type="ECO:0000256" key="6">
    <source>
        <dbReference type="ARBA" id="ARBA00047936"/>
    </source>
</evidence>
<dbReference type="GO" id="GO:0005524">
    <property type="term" value="F:ATP binding"/>
    <property type="evidence" value="ECO:0007669"/>
    <property type="project" value="UniProtKB-KW"/>
</dbReference>
<evidence type="ECO:0000259" key="7">
    <source>
        <dbReference type="Pfam" id="PF00005"/>
    </source>
</evidence>
<keyword evidence="1" id="KW-0813">Transport</keyword>
<dbReference type="InterPro" id="IPR003439">
    <property type="entry name" value="ABC_transporter-like_ATP-bd"/>
</dbReference>
<dbReference type="SUPFAM" id="SSF52540">
    <property type="entry name" value="P-loop containing nucleoside triphosphate hydrolases"/>
    <property type="match status" value="1"/>
</dbReference>
<evidence type="ECO:0000256" key="3">
    <source>
        <dbReference type="ARBA" id="ARBA00038781"/>
    </source>
</evidence>
<comment type="subunit">
    <text evidence="3">The complex is composed of two ATP-binding proteins (WtpC), two transmembrane proteins (WtpB) and a solute-binding protein (WtpA).</text>
</comment>
<dbReference type="Gene3D" id="3.40.50.300">
    <property type="entry name" value="P-loop containing nucleotide triphosphate hydrolases"/>
    <property type="match status" value="1"/>
</dbReference>
<dbReference type="EMBL" id="AP011526">
    <property type="protein sequence ID" value="BAP61999.1"/>
    <property type="molecule type" value="Genomic_DNA"/>
</dbReference>
<protein>
    <recommendedName>
        <fullName evidence="5">Molybdate/tungstate import ATP-binding protein WtpC</fullName>
        <ecNumber evidence="4">7.3.2.6</ecNumber>
    </recommendedName>
</protein>
<dbReference type="Proteomes" id="UP000264208">
    <property type="component" value="Chromosome"/>
</dbReference>
<evidence type="ECO:0000313" key="8">
    <source>
        <dbReference type="EMBL" id="BAP61999.1"/>
    </source>
</evidence>
<sequence length="108" mass="12332">MSFVKIENLNINLGEFKLEDVNLSVEKGDYVTIIGPTGSGKSILLETALGFYTPETGKIFLEEKDITNLNPEKRDISIIYQDYALFPHMTVYENIEYGLKKRLNDKKP</sequence>
<proteinExistence type="inferred from homology"/>
<evidence type="ECO:0000256" key="1">
    <source>
        <dbReference type="ARBA" id="ARBA00022448"/>
    </source>
</evidence>
<gene>
    <name evidence="8" type="primary">modC</name>
    <name evidence="8" type="ORF">MMKA1_18820</name>
</gene>
<evidence type="ECO:0000256" key="5">
    <source>
        <dbReference type="ARBA" id="ARBA00041133"/>
    </source>
</evidence>
<dbReference type="InterPro" id="IPR050093">
    <property type="entry name" value="ABC_SmlMolc_Importer"/>
</dbReference>
<dbReference type="EC" id="7.3.2.6" evidence="4"/>
<evidence type="ECO:0000256" key="4">
    <source>
        <dbReference type="ARBA" id="ARBA00039025"/>
    </source>
</evidence>
<accession>A0A2Z5PES5</accession>
<organism evidence="8 9">
    <name type="scientific">Methanococcus maripaludis KA1</name>
    <dbReference type="NCBI Taxonomy" id="637914"/>
    <lineage>
        <taxon>Archaea</taxon>
        <taxon>Methanobacteriati</taxon>
        <taxon>Methanobacteriota</taxon>
        <taxon>Methanomada group</taxon>
        <taxon>Methanococci</taxon>
        <taxon>Methanococcales</taxon>
        <taxon>Methanococcaceae</taxon>
        <taxon>Methanococcus</taxon>
    </lineage>
</organism>
<comment type="catalytic activity">
    <reaction evidence="6">
        <text>tungstate(in) + ATP + H2O = tungstate(out) + ADP + phosphate + H(+)</text>
        <dbReference type="Rhea" id="RHEA:35027"/>
        <dbReference type="ChEBI" id="CHEBI:15377"/>
        <dbReference type="ChEBI" id="CHEBI:15378"/>
        <dbReference type="ChEBI" id="CHEBI:30616"/>
        <dbReference type="ChEBI" id="CHEBI:43474"/>
        <dbReference type="ChEBI" id="CHEBI:46502"/>
        <dbReference type="ChEBI" id="CHEBI:456216"/>
        <dbReference type="EC" id="7.3.2.6"/>
    </reaction>
</comment>
<feature type="domain" description="ABC transporter" evidence="7">
    <location>
        <begin position="18"/>
        <end position="100"/>
    </location>
</feature>
<dbReference type="Pfam" id="PF00005">
    <property type="entry name" value="ABC_tran"/>
    <property type="match status" value="1"/>
</dbReference>
<dbReference type="InterPro" id="IPR027417">
    <property type="entry name" value="P-loop_NTPase"/>
</dbReference>
<dbReference type="PANTHER" id="PTHR42781:SF7">
    <property type="entry name" value="MOLYBDENUM ABC TRANSPORTER, ATP-BINDING PROTEIN"/>
    <property type="match status" value="1"/>
</dbReference>
<evidence type="ECO:0000256" key="2">
    <source>
        <dbReference type="ARBA" id="ARBA00038307"/>
    </source>
</evidence>